<dbReference type="Proteomes" id="UP000027120">
    <property type="component" value="Unassembled WGS sequence"/>
</dbReference>
<evidence type="ECO:0000313" key="1">
    <source>
        <dbReference type="EMBL" id="KDO50606.1"/>
    </source>
</evidence>
<sequence>MLSRIEPQPQCVTKTPTASCAKTLTWVAQSTTIPSDLVLSRNPFGRFACDLCLSDQINGTLLASKASAIATISFGDGVATVPKLTYATEAGFFFCLSSHARQPYSSSKSVADDGC</sequence>
<protein>
    <submittedName>
        <fullName evidence="1">Uncharacterized protein</fullName>
    </submittedName>
</protein>
<name>A0A067EI61_CITSI</name>
<dbReference type="AlphaFoldDB" id="A0A067EI61"/>
<proteinExistence type="predicted"/>
<accession>A0A067EI61</accession>
<evidence type="ECO:0000313" key="2">
    <source>
        <dbReference type="Proteomes" id="UP000027120"/>
    </source>
</evidence>
<organism evidence="1 2">
    <name type="scientific">Citrus sinensis</name>
    <name type="common">Sweet orange</name>
    <name type="synonym">Citrus aurantium var. sinensis</name>
    <dbReference type="NCBI Taxonomy" id="2711"/>
    <lineage>
        <taxon>Eukaryota</taxon>
        <taxon>Viridiplantae</taxon>
        <taxon>Streptophyta</taxon>
        <taxon>Embryophyta</taxon>
        <taxon>Tracheophyta</taxon>
        <taxon>Spermatophyta</taxon>
        <taxon>Magnoliopsida</taxon>
        <taxon>eudicotyledons</taxon>
        <taxon>Gunneridae</taxon>
        <taxon>Pentapetalae</taxon>
        <taxon>rosids</taxon>
        <taxon>malvids</taxon>
        <taxon>Sapindales</taxon>
        <taxon>Rutaceae</taxon>
        <taxon>Aurantioideae</taxon>
        <taxon>Citrus</taxon>
    </lineage>
</organism>
<reference evidence="1 2" key="1">
    <citation type="submission" date="2014-04" db="EMBL/GenBank/DDBJ databases">
        <authorList>
            <consortium name="International Citrus Genome Consortium"/>
            <person name="Gmitter F."/>
            <person name="Chen C."/>
            <person name="Farmerie W."/>
            <person name="Harkins T."/>
            <person name="Desany B."/>
            <person name="Mohiuddin M."/>
            <person name="Kodira C."/>
            <person name="Borodovsky M."/>
            <person name="Lomsadze A."/>
            <person name="Burns P."/>
            <person name="Jenkins J."/>
            <person name="Prochnik S."/>
            <person name="Shu S."/>
            <person name="Chapman J."/>
            <person name="Pitluck S."/>
            <person name="Schmutz J."/>
            <person name="Rokhsar D."/>
        </authorList>
    </citation>
    <scope>NUCLEOTIDE SEQUENCE</scope>
</reference>
<keyword evidence="2" id="KW-1185">Reference proteome</keyword>
<gene>
    <name evidence="1" type="ORF">CISIN_1g033614mg</name>
</gene>
<dbReference type="EMBL" id="KK785076">
    <property type="protein sequence ID" value="KDO50606.1"/>
    <property type="molecule type" value="Genomic_DNA"/>
</dbReference>